<dbReference type="PROSITE" id="PS51352">
    <property type="entry name" value="THIOREDOXIN_2"/>
    <property type="match status" value="1"/>
</dbReference>
<evidence type="ECO:0000256" key="2">
    <source>
        <dbReference type="ARBA" id="ARBA00023008"/>
    </source>
</evidence>
<dbReference type="EMBL" id="CABFNB010000089">
    <property type="protein sequence ID" value="VTZ61147.1"/>
    <property type="molecule type" value="Genomic_DNA"/>
</dbReference>
<evidence type="ECO:0000259" key="5">
    <source>
        <dbReference type="PROSITE" id="PS51352"/>
    </source>
</evidence>
<name>A0A508WUB5_9HYPH</name>
<organism evidence="6 7">
    <name type="scientific">Sinorhizobium medicae</name>
    <dbReference type="NCBI Taxonomy" id="110321"/>
    <lineage>
        <taxon>Bacteria</taxon>
        <taxon>Pseudomonadati</taxon>
        <taxon>Pseudomonadota</taxon>
        <taxon>Alphaproteobacteria</taxon>
        <taxon>Hyphomicrobiales</taxon>
        <taxon>Rhizobiaceae</taxon>
        <taxon>Sinorhizobium/Ensifer group</taxon>
        <taxon>Sinorhizobium</taxon>
    </lineage>
</organism>
<dbReference type="CDD" id="cd02968">
    <property type="entry name" value="SCO"/>
    <property type="match status" value="1"/>
</dbReference>
<reference evidence="6 7" key="1">
    <citation type="submission" date="2019-06" db="EMBL/GenBank/DDBJ databases">
        <authorList>
            <person name="Le Quere A."/>
            <person name="Colella S."/>
        </authorList>
    </citation>
    <scope>NUCLEOTIDE SEQUENCE [LARGE SCALE GENOMIC DNA]</scope>
    <source>
        <strain evidence="6">EmedicaeMD41</strain>
    </source>
</reference>
<evidence type="ECO:0000313" key="7">
    <source>
        <dbReference type="Proteomes" id="UP000507954"/>
    </source>
</evidence>
<dbReference type="Gene3D" id="3.40.30.10">
    <property type="entry name" value="Glutaredoxin"/>
    <property type="match status" value="1"/>
</dbReference>
<feature type="binding site" evidence="3">
    <location>
        <position position="172"/>
    </location>
    <ligand>
        <name>Cu cation</name>
        <dbReference type="ChEBI" id="CHEBI:23378"/>
    </ligand>
</feature>
<dbReference type="PANTHER" id="PTHR12151:SF25">
    <property type="entry name" value="LINALOOL DEHYDRATASE_ISOMERASE DOMAIN-CONTAINING PROTEIN"/>
    <property type="match status" value="1"/>
</dbReference>
<proteinExistence type="inferred from homology"/>
<dbReference type="FunFam" id="3.40.30.10:FF:000013">
    <property type="entry name" value="Blast:Protein SCO1 homolog, mitochondrial"/>
    <property type="match status" value="1"/>
</dbReference>
<dbReference type="Pfam" id="PF02630">
    <property type="entry name" value="SCO1-SenC"/>
    <property type="match status" value="1"/>
</dbReference>
<evidence type="ECO:0000256" key="3">
    <source>
        <dbReference type="PIRSR" id="PIRSR603782-1"/>
    </source>
</evidence>
<comment type="similarity">
    <text evidence="1">Belongs to the SCO1/2 family.</text>
</comment>
<dbReference type="SUPFAM" id="SSF52833">
    <property type="entry name" value="Thioredoxin-like"/>
    <property type="match status" value="1"/>
</dbReference>
<gene>
    <name evidence="6" type="ORF">EMEDMD4_240090</name>
</gene>
<feature type="domain" description="Thioredoxin" evidence="5">
    <location>
        <begin position="42"/>
        <end position="208"/>
    </location>
</feature>
<feature type="binding site" evidence="3">
    <location>
        <position position="84"/>
    </location>
    <ligand>
        <name>Cu cation</name>
        <dbReference type="ChEBI" id="CHEBI:23378"/>
    </ligand>
</feature>
<dbReference type="InterPro" id="IPR036249">
    <property type="entry name" value="Thioredoxin-like_sf"/>
</dbReference>
<evidence type="ECO:0000313" key="6">
    <source>
        <dbReference type="EMBL" id="VTZ61147.1"/>
    </source>
</evidence>
<dbReference type="PANTHER" id="PTHR12151">
    <property type="entry name" value="ELECTRON TRANSPORT PROTIN SCO1/SENC FAMILY MEMBER"/>
    <property type="match status" value="1"/>
</dbReference>
<protein>
    <submittedName>
        <fullName evidence="6">Electron transport protein SCO1/SenC</fullName>
    </submittedName>
</protein>
<keyword evidence="3" id="KW-0479">Metal-binding</keyword>
<keyword evidence="4" id="KW-1015">Disulfide bond</keyword>
<dbReference type="GO" id="GO:0046872">
    <property type="term" value="F:metal ion binding"/>
    <property type="evidence" value="ECO:0007669"/>
    <property type="project" value="UniProtKB-KW"/>
</dbReference>
<accession>A0A508WUB5</accession>
<dbReference type="InterPro" id="IPR003782">
    <property type="entry name" value="SCO1/SenC"/>
</dbReference>
<feature type="binding site" evidence="3">
    <location>
        <position position="80"/>
    </location>
    <ligand>
        <name>Cu cation</name>
        <dbReference type="ChEBI" id="CHEBI:23378"/>
    </ligand>
</feature>
<sequence>MGRNRLVAMMKSIRIVLWAAVLVLVAVLGWVSFDMTRSKQQASSGPFGVPFTLVAQNGEPVTEKAFTGKPTALFFGFTHCPEVCPTTLFELNGWLEKVDPEGSKLQAYFITVDPERDTPEVLGQYVSNVSKRITGISGPPEKVLEMVKGYRVYYKKVPTDEAKPEGDYTMDHTASVFLLDANGQFSGTIAYGENPETAVKKLENLTRG</sequence>
<dbReference type="InterPro" id="IPR013766">
    <property type="entry name" value="Thioredoxin_domain"/>
</dbReference>
<dbReference type="Proteomes" id="UP000507954">
    <property type="component" value="Unassembled WGS sequence"/>
</dbReference>
<evidence type="ECO:0000256" key="4">
    <source>
        <dbReference type="PIRSR" id="PIRSR603782-2"/>
    </source>
</evidence>
<keyword evidence="2 3" id="KW-0186">Copper</keyword>
<dbReference type="AlphaFoldDB" id="A0A508WUB5"/>
<feature type="disulfide bond" description="Redox-active" evidence="4">
    <location>
        <begin position="80"/>
        <end position="84"/>
    </location>
</feature>
<evidence type="ECO:0000256" key="1">
    <source>
        <dbReference type="ARBA" id="ARBA00010996"/>
    </source>
</evidence>